<proteinExistence type="predicted"/>
<feature type="region of interest" description="Disordered" evidence="1">
    <location>
        <begin position="1"/>
        <end position="24"/>
    </location>
</feature>
<gene>
    <name evidence="2" type="ORF">EVOR1521_LOCUS29112</name>
</gene>
<evidence type="ECO:0000313" key="3">
    <source>
        <dbReference type="Proteomes" id="UP001178507"/>
    </source>
</evidence>
<comment type="caution">
    <text evidence="2">The sequence shown here is derived from an EMBL/GenBank/DDBJ whole genome shotgun (WGS) entry which is preliminary data.</text>
</comment>
<reference evidence="2" key="1">
    <citation type="submission" date="2023-08" db="EMBL/GenBank/DDBJ databases">
        <authorList>
            <person name="Chen Y."/>
            <person name="Shah S."/>
            <person name="Dougan E. K."/>
            <person name="Thang M."/>
            <person name="Chan C."/>
        </authorList>
    </citation>
    <scope>NUCLEOTIDE SEQUENCE</scope>
</reference>
<keyword evidence="3" id="KW-1185">Reference proteome</keyword>
<dbReference type="AlphaFoldDB" id="A0AA36JKS3"/>
<evidence type="ECO:0000313" key="2">
    <source>
        <dbReference type="EMBL" id="CAJ1407411.1"/>
    </source>
</evidence>
<evidence type="ECO:0000256" key="1">
    <source>
        <dbReference type="SAM" id="MobiDB-lite"/>
    </source>
</evidence>
<accession>A0AA36JKS3</accession>
<sequence>MLQERRAAMPPLSNAARALRAQSGTDRVTELPEVAPAVLPGHLKFLDGRPKQPEAVSARDFFKTQELHEKMKSLALSDHFDSFGKVRFQRLGLTFAAKQMMPQMAAYGSVSEVPPAEKKKEKSAKAFILSQEALAQDLRRWTQHSRTLAESVQEEDRHKDAEVKQRQVAILFAELPRFLEYLPSSVPLASMEPELGRQEDPQARAAALRGNALLRQPASQRRFRQAEVLAVVQVLKAWSLASWPNGGAELGMDRSTFCRFLLDTGLADQRKVPFFWAVSLFDSSARLVRYCAEEEAAVGTAPLLPVVNWKDLWQILEALVQQYFRPSSSAMRLKFIESIAEISRARLPSFAVKMMNISKEHLNLMIQGVGTEDRDSDAEDERAKAPRSLRVPSAKARQLSILEEARKQRLRSLLVEPEVLQLLWQHEDVFKELHSAYADERGHLSFAAVVQLCKAGDERQLPNGTFPLVEEALMEILCKVAYTYLGCYGNMQQRSMSTLLQSVWLLVYLRFTVESFRRSLAQREEVEEEAPLLQAVRRLDPDAWVIDDAPDFEDGMPVQTAKVLPREAGELIPSRKDRTKSFLTGRYVN</sequence>
<dbReference type="EMBL" id="CAUJNA010003671">
    <property type="protein sequence ID" value="CAJ1407411.1"/>
    <property type="molecule type" value="Genomic_DNA"/>
</dbReference>
<organism evidence="2 3">
    <name type="scientific">Effrenium voratum</name>
    <dbReference type="NCBI Taxonomy" id="2562239"/>
    <lineage>
        <taxon>Eukaryota</taxon>
        <taxon>Sar</taxon>
        <taxon>Alveolata</taxon>
        <taxon>Dinophyceae</taxon>
        <taxon>Suessiales</taxon>
        <taxon>Symbiodiniaceae</taxon>
        <taxon>Effrenium</taxon>
    </lineage>
</organism>
<protein>
    <submittedName>
        <fullName evidence="2">Uncharacterized protein</fullName>
    </submittedName>
</protein>
<name>A0AA36JKS3_9DINO</name>
<dbReference type="Proteomes" id="UP001178507">
    <property type="component" value="Unassembled WGS sequence"/>
</dbReference>